<organism evidence="4 5">
    <name type="scientific">Glaciecola petra</name>
    <dbReference type="NCBI Taxonomy" id="3075602"/>
    <lineage>
        <taxon>Bacteria</taxon>
        <taxon>Pseudomonadati</taxon>
        <taxon>Pseudomonadota</taxon>
        <taxon>Gammaproteobacteria</taxon>
        <taxon>Alteromonadales</taxon>
        <taxon>Alteromonadaceae</taxon>
        <taxon>Glaciecola</taxon>
    </lineage>
</organism>
<evidence type="ECO:0000259" key="3">
    <source>
        <dbReference type="Pfam" id="PF13806"/>
    </source>
</evidence>
<keyword evidence="1" id="KW-0560">Oxidoreductase</keyword>
<dbReference type="PROSITE" id="PS51300">
    <property type="entry name" value="NIRD"/>
    <property type="match status" value="1"/>
</dbReference>
<keyword evidence="2" id="KW-0534">Nitrate assimilation</keyword>
<evidence type="ECO:0000256" key="2">
    <source>
        <dbReference type="ARBA" id="ARBA00023063"/>
    </source>
</evidence>
<evidence type="ECO:0000313" key="5">
    <source>
        <dbReference type="Proteomes" id="UP001253545"/>
    </source>
</evidence>
<dbReference type="InterPro" id="IPR012748">
    <property type="entry name" value="Rieske-like_NirD"/>
</dbReference>
<evidence type="ECO:0000313" key="4">
    <source>
        <dbReference type="EMBL" id="MDT0595711.1"/>
    </source>
</evidence>
<name>A0ABU2ZSU7_9ALTE</name>
<dbReference type="EMBL" id="JAVRHX010000003">
    <property type="protein sequence ID" value="MDT0595711.1"/>
    <property type="molecule type" value="Genomic_DNA"/>
</dbReference>
<dbReference type="InterPro" id="IPR036922">
    <property type="entry name" value="Rieske_2Fe-2S_sf"/>
</dbReference>
<feature type="domain" description="Rieske-like [2Fe-2S]" evidence="3">
    <location>
        <begin position="68"/>
        <end position="140"/>
    </location>
</feature>
<dbReference type="NCBIfam" id="TIGR02378">
    <property type="entry name" value="nirD_assim_sml"/>
    <property type="match status" value="1"/>
</dbReference>
<comment type="caution">
    <text evidence="4">The sequence shown here is derived from an EMBL/GenBank/DDBJ whole genome shotgun (WGS) entry which is preliminary data.</text>
</comment>
<proteinExistence type="predicted"/>
<accession>A0ABU2ZSU7</accession>
<keyword evidence="5" id="KW-1185">Reference proteome</keyword>
<dbReference type="PANTHER" id="PTHR40562">
    <property type="match status" value="1"/>
</dbReference>
<dbReference type="Gene3D" id="2.102.10.10">
    <property type="entry name" value="Rieske [2Fe-2S] iron-sulphur domain"/>
    <property type="match status" value="1"/>
</dbReference>
<reference evidence="4 5" key="1">
    <citation type="submission" date="2023-09" db="EMBL/GenBank/DDBJ databases">
        <authorList>
            <person name="Rey-Velasco X."/>
        </authorList>
    </citation>
    <scope>NUCLEOTIDE SEQUENCE [LARGE SCALE GENOMIC DNA]</scope>
    <source>
        <strain evidence="4 5">P117</strain>
    </source>
</reference>
<dbReference type="Pfam" id="PF13806">
    <property type="entry name" value="Rieske_2"/>
    <property type="match status" value="1"/>
</dbReference>
<gene>
    <name evidence="4" type="primary">nirD</name>
    <name evidence="4" type="ORF">RM552_12705</name>
</gene>
<dbReference type="InterPro" id="IPR017881">
    <property type="entry name" value="NirD"/>
</dbReference>
<evidence type="ECO:0000256" key="1">
    <source>
        <dbReference type="ARBA" id="ARBA00023002"/>
    </source>
</evidence>
<dbReference type="Proteomes" id="UP001253545">
    <property type="component" value="Unassembled WGS sequence"/>
</dbReference>
<sequence length="167" mass="18308">MTTTNLDKAMAPSGIWMHACEVEDLVYNSGICALLNDKQIAIFAVFNSTVLQDTSADNPSFGNEKHTENISLYACDNYDPIGHANVLSRGLICSIKDEVCISSPLYKQHFSLGTGECLEQPEYQVTVYSVNLEDGQVYVNLPVHEPLNEATSDTVNDVKSQQSSLPC</sequence>
<protein>
    <submittedName>
        <fullName evidence="4">Nitrite reductase small subunit NirD</fullName>
    </submittedName>
</protein>
<dbReference type="PANTHER" id="PTHR40562:SF1">
    <property type="entry name" value="NITRITE REDUCTASE (NADH) SMALL SUBUNIT"/>
    <property type="match status" value="1"/>
</dbReference>
<dbReference type="SUPFAM" id="SSF50022">
    <property type="entry name" value="ISP domain"/>
    <property type="match status" value="1"/>
</dbReference>
<dbReference type="CDD" id="cd03529">
    <property type="entry name" value="Rieske_NirD"/>
    <property type="match status" value="1"/>
</dbReference>
<dbReference type="RefSeq" id="WP_311369226.1">
    <property type="nucleotide sequence ID" value="NZ_JAVRHX010000003.1"/>
</dbReference>